<dbReference type="AlphaFoldDB" id="A0AAN7B475"/>
<gene>
    <name evidence="6" type="ORF">QBC37DRAFT_389070</name>
</gene>
<comment type="caution">
    <text evidence="6">The sequence shown here is derived from an EMBL/GenBank/DDBJ whole genome shotgun (WGS) entry which is preliminary data.</text>
</comment>
<dbReference type="InterPro" id="IPR027417">
    <property type="entry name" value="P-loop_NTPase"/>
</dbReference>
<evidence type="ECO:0000259" key="5">
    <source>
        <dbReference type="Pfam" id="PF24883"/>
    </source>
</evidence>
<accession>A0AAN7B475</accession>
<dbReference type="Pfam" id="PF00023">
    <property type="entry name" value="Ank"/>
    <property type="match status" value="1"/>
</dbReference>
<dbReference type="Pfam" id="PF17111">
    <property type="entry name" value="PigL_N"/>
    <property type="match status" value="1"/>
</dbReference>
<organism evidence="6 7">
    <name type="scientific">Rhypophila decipiens</name>
    <dbReference type="NCBI Taxonomy" id="261697"/>
    <lineage>
        <taxon>Eukaryota</taxon>
        <taxon>Fungi</taxon>
        <taxon>Dikarya</taxon>
        <taxon>Ascomycota</taxon>
        <taxon>Pezizomycotina</taxon>
        <taxon>Sordariomycetes</taxon>
        <taxon>Sordariomycetidae</taxon>
        <taxon>Sordariales</taxon>
        <taxon>Naviculisporaceae</taxon>
        <taxon>Rhypophila</taxon>
    </lineage>
</organism>
<dbReference type="InterPro" id="IPR002110">
    <property type="entry name" value="Ankyrin_rpt"/>
</dbReference>
<evidence type="ECO:0000256" key="2">
    <source>
        <dbReference type="PROSITE-ProRule" id="PRU00023"/>
    </source>
</evidence>
<feature type="repeat" description="ANK" evidence="2">
    <location>
        <begin position="724"/>
        <end position="757"/>
    </location>
</feature>
<feature type="domain" description="Azaphilone pigments biosynthesis cluster protein L N-terminal" evidence="3">
    <location>
        <begin position="15"/>
        <end position="144"/>
    </location>
</feature>
<dbReference type="Gene3D" id="1.25.40.20">
    <property type="entry name" value="Ankyrin repeat-containing domain"/>
    <property type="match status" value="3"/>
</dbReference>
<dbReference type="PROSITE" id="PS50088">
    <property type="entry name" value="ANK_REPEAT"/>
    <property type="match status" value="2"/>
</dbReference>
<evidence type="ECO:0008006" key="8">
    <source>
        <dbReference type="Google" id="ProtNLM"/>
    </source>
</evidence>
<dbReference type="SUPFAM" id="SSF48403">
    <property type="entry name" value="Ankyrin repeat"/>
    <property type="match status" value="1"/>
</dbReference>
<feature type="domain" description="GPI inositol-deacylase winged helix" evidence="4">
    <location>
        <begin position="482"/>
        <end position="560"/>
    </location>
</feature>
<dbReference type="PROSITE" id="PS50297">
    <property type="entry name" value="ANK_REP_REGION"/>
    <property type="match status" value="2"/>
</dbReference>
<dbReference type="InterPro" id="IPR056884">
    <property type="entry name" value="NPHP3-like_N"/>
</dbReference>
<keyword evidence="7" id="KW-1185">Reference proteome</keyword>
<dbReference type="InterPro" id="IPR054471">
    <property type="entry name" value="GPIID_WHD"/>
</dbReference>
<dbReference type="PANTHER" id="PTHR10039:SF15">
    <property type="entry name" value="NACHT DOMAIN-CONTAINING PROTEIN"/>
    <property type="match status" value="1"/>
</dbReference>
<dbReference type="Pfam" id="PF24883">
    <property type="entry name" value="NPHP3_N"/>
    <property type="match status" value="1"/>
</dbReference>
<dbReference type="SUPFAM" id="SSF52540">
    <property type="entry name" value="P-loop containing nucleoside triphosphate hydrolases"/>
    <property type="match status" value="1"/>
</dbReference>
<evidence type="ECO:0000313" key="7">
    <source>
        <dbReference type="Proteomes" id="UP001301769"/>
    </source>
</evidence>
<reference evidence="6" key="1">
    <citation type="journal article" date="2023" name="Mol. Phylogenet. Evol.">
        <title>Genome-scale phylogeny and comparative genomics of the fungal order Sordariales.</title>
        <authorList>
            <person name="Hensen N."/>
            <person name="Bonometti L."/>
            <person name="Westerberg I."/>
            <person name="Brannstrom I.O."/>
            <person name="Guillou S."/>
            <person name="Cros-Aarteil S."/>
            <person name="Calhoun S."/>
            <person name="Haridas S."/>
            <person name="Kuo A."/>
            <person name="Mondo S."/>
            <person name="Pangilinan J."/>
            <person name="Riley R."/>
            <person name="LaButti K."/>
            <person name="Andreopoulos B."/>
            <person name="Lipzen A."/>
            <person name="Chen C."/>
            <person name="Yan M."/>
            <person name="Daum C."/>
            <person name="Ng V."/>
            <person name="Clum A."/>
            <person name="Steindorff A."/>
            <person name="Ohm R.A."/>
            <person name="Martin F."/>
            <person name="Silar P."/>
            <person name="Natvig D.O."/>
            <person name="Lalanne C."/>
            <person name="Gautier V."/>
            <person name="Ament-Velasquez S.L."/>
            <person name="Kruys A."/>
            <person name="Hutchinson M.I."/>
            <person name="Powell A.J."/>
            <person name="Barry K."/>
            <person name="Miller A.N."/>
            <person name="Grigoriev I.V."/>
            <person name="Debuchy R."/>
            <person name="Gladieux P."/>
            <person name="Hiltunen Thoren M."/>
            <person name="Johannesson H."/>
        </authorList>
    </citation>
    <scope>NUCLEOTIDE SEQUENCE</scope>
    <source>
        <strain evidence="6">PSN293</strain>
    </source>
</reference>
<evidence type="ECO:0000259" key="3">
    <source>
        <dbReference type="Pfam" id="PF17111"/>
    </source>
</evidence>
<dbReference type="EMBL" id="MU858133">
    <property type="protein sequence ID" value="KAK4212166.1"/>
    <property type="molecule type" value="Genomic_DNA"/>
</dbReference>
<dbReference type="Pfam" id="PF22939">
    <property type="entry name" value="WHD_GPIID"/>
    <property type="match status" value="1"/>
</dbReference>
<dbReference type="SMART" id="SM00248">
    <property type="entry name" value="ANK"/>
    <property type="match status" value="7"/>
</dbReference>
<feature type="domain" description="Nephrocystin 3-like N-terminal" evidence="5">
    <location>
        <begin position="186"/>
        <end position="359"/>
    </location>
</feature>
<evidence type="ECO:0000259" key="4">
    <source>
        <dbReference type="Pfam" id="PF22939"/>
    </source>
</evidence>
<evidence type="ECO:0000256" key="1">
    <source>
        <dbReference type="ARBA" id="ARBA00022737"/>
    </source>
</evidence>
<keyword evidence="1" id="KW-0677">Repeat</keyword>
<protein>
    <recommendedName>
        <fullName evidence="8">NACHT domain-containing protein</fullName>
    </recommendedName>
</protein>
<reference evidence="6" key="2">
    <citation type="submission" date="2023-05" db="EMBL/GenBank/DDBJ databases">
        <authorList>
            <consortium name="Lawrence Berkeley National Laboratory"/>
            <person name="Steindorff A."/>
            <person name="Hensen N."/>
            <person name="Bonometti L."/>
            <person name="Westerberg I."/>
            <person name="Brannstrom I.O."/>
            <person name="Guillou S."/>
            <person name="Cros-Aarteil S."/>
            <person name="Calhoun S."/>
            <person name="Haridas S."/>
            <person name="Kuo A."/>
            <person name="Mondo S."/>
            <person name="Pangilinan J."/>
            <person name="Riley R."/>
            <person name="Labutti K."/>
            <person name="Andreopoulos B."/>
            <person name="Lipzen A."/>
            <person name="Chen C."/>
            <person name="Yanf M."/>
            <person name="Daum C."/>
            <person name="Ng V."/>
            <person name="Clum A."/>
            <person name="Ohm R."/>
            <person name="Martin F."/>
            <person name="Silar P."/>
            <person name="Natvig D."/>
            <person name="Lalanne C."/>
            <person name="Gautier V."/>
            <person name="Ament-Velasquez S.L."/>
            <person name="Kruys A."/>
            <person name="Hutchinson M.I."/>
            <person name="Powell A.J."/>
            <person name="Barry K."/>
            <person name="Miller A.N."/>
            <person name="Grigoriev I.V."/>
            <person name="Debuchy R."/>
            <person name="Gladieux P."/>
            <person name="Thoren M.H."/>
            <person name="Johannesson H."/>
        </authorList>
    </citation>
    <scope>NUCLEOTIDE SEQUENCE</scope>
    <source>
        <strain evidence="6">PSN293</strain>
    </source>
</reference>
<dbReference type="InterPro" id="IPR036770">
    <property type="entry name" value="Ankyrin_rpt-contain_sf"/>
</dbReference>
<feature type="repeat" description="ANK" evidence="2">
    <location>
        <begin position="758"/>
        <end position="780"/>
    </location>
</feature>
<dbReference type="Gene3D" id="3.40.50.300">
    <property type="entry name" value="P-loop containing nucleotide triphosphate hydrolases"/>
    <property type="match status" value="1"/>
</dbReference>
<keyword evidence="2" id="KW-0040">ANK repeat</keyword>
<sequence>MSFGFGVGDVLAVLKLANKVRKDFFGAPKQVQDVCDEVRNLSIVLSDVDVTVSECELTQAQQNDLAEILSSCQTVLQDLEQVLGKFTELSSTNDPSLGMRARRVWKQLKWEPGDIRELRERIVSVVSLLHAYLGGISSRAILATQKGVDRLNEREDDKTRSEILNWLTPTEYATQQHDFINRKQEGTGRWLLDSTEYQTWIDPTSDQRTLFCPGMPGAGKTILTAIVIDDLLTRFASGLASLDIGIAYIYFNFRRHDQQRYPEVMLSVLKQLCQSLPSLPCFLADLWNSHKKKQTRPTAGDIVRGLEEVVQAYANRVFIVVDAVDESSSNDGTRSRVLKELLRLQDESSTPLLLFATSRYMPDIMETFRSRSTTISVDIRASRHDIEQYVDGNIGTLLPFVRRNLALQTEIKDAISEAVDGMFLLAQIYLHSLGDKTTPKSVRTTLTDFKERNSGSSEASKVQTLRRAYDDAMVRIVGQRPGFKDLALRALSWISCATRPLTTVELQHALAVEIGAPELDYDNMPEVDDILGACAGLVTVDEESDIIRLVHYTTQEYLENTRSQWLPDAEDDITRISATYLSFQVFSSGPCRSAGELRRRNRRNPLYPLVALSFAHYASRASRVWPEVVDFFELKPNARAAYQYCVSDKICRNLTVFGLSWLEIVQLATYFGLVDVVDSFLRQGYLNTGTKEEPGKAQDSALNRDDSIPSSLVGIHPWLAFKVSNQTPLHVASTWGHIEIARLLLARPGIDVNALDSRGSTPLHEAAIMGHGETVELLLSCSEIEINRRDANGNTPLHCAACGKQAGVARILLSRPGILVNARNNTGSTPLLFHLAAQWCDSQLDVMEVLLNAPDIDIHAVDDNGDTALSFAVFSGPHPVKRLIRCWTAKASAQWQYSGTKALQRASRGNQVEIVEMLLADDRLGIDLAADVGRDSAISTAAVWNRVDIVRVLLDTAQIPVSEQERVMFMAAARGLAVVVKLFIERGAVSTGITDSTGRTPLEVARRH</sequence>
<name>A0AAN7B475_9PEZI</name>
<proteinExistence type="predicted"/>
<dbReference type="InterPro" id="IPR031348">
    <property type="entry name" value="PigL_N"/>
</dbReference>
<dbReference type="Pfam" id="PF12796">
    <property type="entry name" value="Ank_2"/>
    <property type="match status" value="2"/>
</dbReference>
<evidence type="ECO:0000313" key="6">
    <source>
        <dbReference type="EMBL" id="KAK4212166.1"/>
    </source>
</evidence>
<dbReference type="PANTHER" id="PTHR10039">
    <property type="entry name" value="AMELOGENIN"/>
    <property type="match status" value="1"/>
</dbReference>
<dbReference type="Proteomes" id="UP001301769">
    <property type="component" value="Unassembled WGS sequence"/>
</dbReference>